<evidence type="ECO:0000256" key="2">
    <source>
        <dbReference type="ARBA" id="ARBA00022475"/>
    </source>
</evidence>
<organism evidence="7 8">
    <name type="scientific">Micrococcus terreus</name>
    <dbReference type="NCBI Taxonomy" id="574650"/>
    <lineage>
        <taxon>Bacteria</taxon>
        <taxon>Bacillati</taxon>
        <taxon>Actinomycetota</taxon>
        <taxon>Actinomycetes</taxon>
        <taxon>Micrococcales</taxon>
        <taxon>Micrococcaceae</taxon>
        <taxon>Micrococcus</taxon>
    </lineage>
</organism>
<dbReference type="GO" id="GO:0005886">
    <property type="term" value="C:plasma membrane"/>
    <property type="evidence" value="ECO:0007669"/>
    <property type="project" value="UniProtKB-SubCell"/>
</dbReference>
<evidence type="ECO:0000313" key="8">
    <source>
        <dbReference type="Proteomes" id="UP000198881"/>
    </source>
</evidence>
<reference evidence="7 8" key="1">
    <citation type="submission" date="2016-10" db="EMBL/GenBank/DDBJ databases">
        <authorList>
            <person name="de Groot N.N."/>
        </authorList>
    </citation>
    <scope>NUCLEOTIDE SEQUENCE [LARGE SCALE GENOMIC DNA]</scope>
    <source>
        <strain evidence="7 8">CGMCC 1.7054</strain>
    </source>
</reference>
<evidence type="ECO:0000256" key="3">
    <source>
        <dbReference type="ARBA" id="ARBA00022692"/>
    </source>
</evidence>
<dbReference type="OrthoDB" id="5638726at2"/>
<name>A0A1I7MQD3_9MICC</name>
<dbReference type="Pfam" id="PF01810">
    <property type="entry name" value="LysE"/>
    <property type="match status" value="1"/>
</dbReference>
<feature type="transmembrane region" description="Helical" evidence="6">
    <location>
        <begin position="247"/>
        <end position="265"/>
    </location>
</feature>
<dbReference type="GO" id="GO:0015171">
    <property type="term" value="F:amino acid transmembrane transporter activity"/>
    <property type="evidence" value="ECO:0007669"/>
    <property type="project" value="TreeGrafter"/>
</dbReference>
<sequence length="266" mass="27757">MTVFLTGLLTCLALSAAIGAQSAFVLRQAIRREHLAAVLAVCIAGDAVLIFAGTAGVGVVTDRAPWLLEVLRWGGAAYLVWFALSSFRSAFTTQRLTVDVSDEPAEPADVSESAALVVQPEVIESPAPEPFAAPREGGVALATRTDARPGTSAWPRITPSVQRTRLRMPRPAPLLRVMLTAFAVSWVNPQAIVDSTVMLGTLAAAFGPDRWAYAAGAVVGSAVWLLALGLGARALAPVLKTPRTWKVIDVAVGCVVLVVAGALVVG</sequence>
<dbReference type="STRING" id="574650.SAMN04487966_109107"/>
<keyword evidence="5 6" id="KW-0472">Membrane</keyword>
<dbReference type="PANTHER" id="PTHR30086">
    <property type="entry name" value="ARGININE EXPORTER PROTEIN ARGO"/>
    <property type="match status" value="1"/>
</dbReference>
<gene>
    <name evidence="7" type="ORF">SAMN04487966_109107</name>
</gene>
<protein>
    <submittedName>
        <fullName evidence="7">L-lysine exporter family protein LysE/ArgO</fullName>
    </submittedName>
</protein>
<evidence type="ECO:0000256" key="5">
    <source>
        <dbReference type="ARBA" id="ARBA00023136"/>
    </source>
</evidence>
<keyword evidence="2" id="KW-1003">Cell membrane</keyword>
<evidence type="ECO:0000256" key="6">
    <source>
        <dbReference type="SAM" id="Phobius"/>
    </source>
</evidence>
<feature type="transmembrane region" description="Helical" evidence="6">
    <location>
        <begin position="211"/>
        <end position="235"/>
    </location>
</feature>
<dbReference type="AlphaFoldDB" id="A0A1I7MQD3"/>
<accession>A0A1I7MQD3</accession>
<keyword evidence="3 6" id="KW-0812">Transmembrane</keyword>
<feature type="transmembrane region" description="Helical" evidence="6">
    <location>
        <begin position="35"/>
        <end position="60"/>
    </location>
</feature>
<evidence type="ECO:0000256" key="4">
    <source>
        <dbReference type="ARBA" id="ARBA00022989"/>
    </source>
</evidence>
<keyword evidence="4 6" id="KW-1133">Transmembrane helix</keyword>
<dbReference type="PANTHER" id="PTHR30086:SF20">
    <property type="entry name" value="ARGININE EXPORTER PROTEIN ARGO-RELATED"/>
    <property type="match status" value="1"/>
</dbReference>
<feature type="transmembrane region" description="Helical" evidence="6">
    <location>
        <begin position="173"/>
        <end position="191"/>
    </location>
</feature>
<dbReference type="EMBL" id="FPCG01000009">
    <property type="protein sequence ID" value="SFV24079.1"/>
    <property type="molecule type" value="Genomic_DNA"/>
</dbReference>
<comment type="subcellular location">
    <subcellularLocation>
        <location evidence="1">Cell membrane</location>
        <topology evidence="1">Multi-pass membrane protein</topology>
    </subcellularLocation>
</comment>
<evidence type="ECO:0000256" key="1">
    <source>
        <dbReference type="ARBA" id="ARBA00004651"/>
    </source>
</evidence>
<keyword evidence="8" id="KW-1185">Reference proteome</keyword>
<proteinExistence type="predicted"/>
<dbReference type="InterPro" id="IPR001123">
    <property type="entry name" value="LeuE-type"/>
</dbReference>
<evidence type="ECO:0000313" key="7">
    <source>
        <dbReference type="EMBL" id="SFV24079.1"/>
    </source>
</evidence>
<dbReference type="Proteomes" id="UP000198881">
    <property type="component" value="Unassembled WGS sequence"/>
</dbReference>